<dbReference type="EMBL" id="CP022387">
    <property type="protein sequence ID" value="ATA89244.1"/>
    <property type="molecule type" value="Genomic_DNA"/>
</dbReference>
<organism evidence="1 2">
    <name type="scientific">Capnocytophaga stomatis</name>
    <dbReference type="NCBI Taxonomy" id="1848904"/>
    <lineage>
        <taxon>Bacteria</taxon>
        <taxon>Pseudomonadati</taxon>
        <taxon>Bacteroidota</taxon>
        <taxon>Flavobacteriia</taxon>
        <taxon>Flavobacteriales</taxon>
        <taxon>Flavobacteriaceae</taxon>
        <taxon>Capnocytophaga</taxon>
    </lineage>
</organism>
<reference evidence="2" key="1">
    <citation type="submission" date="2017-06" db="EMBL/GenBank/DDBJ databases">
        <title>Capnocytophaga spp. assemblies.</title>
        <authorList>
            <person name="Gulvik C.A."/>
        </authorList>
    </citation>
    <scope>NUCLEOTIDE SEQUENCE [LARGE SCALE GENOMIC DNA]</scope>
    <source>
        <strain evidence="2">H2177</strain>
    </source>
</reference>
<dbReference type="Proteomes" id="UP000217348">
    <property type="component" value="Chromosome"/>
</dbReference>
<evidence type="ECO:0000313" key="2">
    <source>
        <dbReference type="Proteomes" id="UP000217348"/>
    </source>
</evidence>
<evidence type="ECO:0000313" key="1">
    <source>
        <dbReference type="EMBL" id="ATA89244.1"/>
    </source>
</evidence>
<name>A0A250FW02_9FLAO</name>
<dbReference type="AlphaFoldDB" id="A0A250FW02"/>
<protein>
    <submittedName>
        <fullName evidence="1">Uncharacterized protein</fullName>
    </submittedName>
</protein>
<dbReference type="KEGG" id="csto:CGC58_05605"/>
<sequence>MIQQIEEIYSKLDSVSYIENVILSYKENLFKENRKFTDLMLEFRENYGETDSIQRQNMFNNIMKKHNIAELRYKEELVNKKVWEKIESAFGKEIAIAYSNLDGSSQKQHIYDSILGVFYKTSMERNYSKFISLIKDKSVHYVLNLELKSRKMLQVDKSDLPFNLFCFDKNYKNDLYVYCENGKYSWQDNRYRTFSKQISKKFSKAFRKIMQKKPKYLLYCSELEGMNTILYVLNDKIFVYRITEMQEYKLEEYVQEILNFCR</sequence>
<gene>
    <name evidence="1" type="ORF">CGC58_05605</name>
</gene>
<proteinExistence type="predicted"/>
<accession>A0A250FW02</accession>